<evidence type="ECO:0000259" key="1">
    <source>
        <dbReference type="PROSITE" id="PS50177"/>
    </source>
</evidence>
<dbReference type="InterPro" id="IPR032710">
    <property type="entry name" value="NTF2-like_dom_sf"/>
</dbReference>
<dbReference type="EMBL" id="JAACJK010000164">
    <property type="protein sequence ID" value="KAF5324541.1"/>
    <property type="molecule type" value="Genomic_DNA"/>
</dbReference>
<keyword evidence="3" id="KW-1185">Reference proteome</keyword>
<dbReference type="SUPFAM" id="SSF54427">
    <property type="entry name" value="NTF2-like"/>
    <property type="match status" value="1"/>
</dbReference>
<accession>A0A8H5BKI0</accession>
<name>A0A8H5BKI0_9AGAR</name>
<feature type="domain" description="NTF2" evidence="1">
    <location>
        <begin position="82"/>
        <end position="138"/>
    </location>
</feature>
<proteinExistence type="predicted"/>
<dbReference type="Gene3D" id="3.10.450.50">
    <property type="match status" value="1"/>
</dbReference>
<reference evidence="2 3" key="1">
    <citation type="journal article" date="2020" name="ISME J.">
        <title>Uncovering the hidden diversity of litter-decomposition mechanisms in mushroom-forming fungi.</title>
        <authorList>
            <person name="Floudas D."/>
            <person name="Bentzer J."/>
            <person name="Ahren D."/>
            <person name="Johansson T."/>
            <person name="Persson P."/>
            <person name="Tunlid A."/>
        </authorList>
    </citation>
    <scope>NUCLEOTIDE SEQUENCE [LARGE SCALE GENOMIC DNA]</scope>
    <source>
        <strain evidence="2 3">CBS 175.51</strain>
    </source>
</reference>
<dbReference type="OrthoDB" id="6507044at2759"/>
<organism evidence="2 3">
    <name type="scientific">Ephemerocybe angulata</name>
    <dbReference type="NCBI Taxonomy" id="980116"/>
    <lineage>
        <taxon>Eukaryota</taxon>
        <taxon>Fungi</taxon>
        <taxon>Dikarya</taxon>
        <taxon>Basidiomycota</taxon>
        <taxon>Agaricomycotina</taxon>
        <taxon>Agaricomycetes</taxon>
        <taxon>Agaricomycetidae</taxon>
        <taxon>Agaricales</taxon>
        <taxon>Agaricineae</taxon>
        <taxon>Psathyrellaceae</taxon>
        <taxon>Ephemerocybe</taxon>
    </lineage>
</organism>
<dbReference type="Proteomes" id="UP000541558">
    <property type="component" value="Unassembled WGS sequence"/>
</dbReference>
<evidence type="ECO:0000313" key="2">
    <source>
        <dbReference type="EMBL" id="KAF5324541.1"/>
    </source>
</evidence>
<dbReference type="Pfam" id="PF02136">
    <property type="entry name" value="NTF2"/>
    <property type="match status" value="1"/>
</dbReference>
<gene>
    <name evidence="2" type="ORF">D9611_004248</name>
</gene>
<dbReference type="PROSITE" id="PS50177">
    <property type="entry name" value="NTF2_DOMAIN"/>
    <property type="match status" value="1"/>
</dbReference>
<dbReference type="InterPro" id="IPR002075">
    <property type="entry name" value="NTF2_dom"/>
</dbReference>
<protein>
    <recommendedName>
        <fullName evidence="1">NTF2 domain-containing protein</fullName>
    </recommendedName>
</protein>
<dbReference type="InterPro" id="IPR018222">
    <property type="entry name" value="Nuclear_transport_factor_2_euk"/>
</dbReference>
<evidence type="ECO:0000313" key="3">
    <source>
        <dbReference type="Proteomes" id="UP000541558"/>
    </source>
</evidence>
<comment type="caution">
    <text evidence="2">The sequence shown here is derived from an EMBL/GenBank/DDBJ whole genome shotgun (WGS) entry which is preliminary data.</text>
</comment>
<sequence length="141" mass="15967">MSDPELDLAKVFVKVTTRNSTKAQKTLIYVLRSYTVQVMILLEIGIDIDDSLARFSKLSCEGECFEGKSEINEKLTIEKHIITTMDAHLLSDRSLMTLVDGELKVQGSMDLVPFAHAFHIVADKKSVSYNVSNHIIRYKFK</sequence>
<dbReference type="AlphaFoldDB" id="A0A8H5BKI0"/>